<dbReference type="SUPFAM" id="SSF52540">
    <property type="entry name" value="P-loop containing nucleoside triphosphate hydrolases"/>
    <property type="match status" value="1"/>
</dbReference>
<dbReference type="EMBL" id="JBEPMP010000001">
    <property type="protein sequence ID" value="MET3726736.1"/>
    <property type="molecule type" value="Genomic_DNA"/>
</dbReference>
<keyword evidence="2" id="KW-0813">Transport</keyword>
<comment type="similarity">
    <text evidence="1">Belongs to the ABC transporter superfamily.</text>
</comment>
<dbReference type="PROSITE" id="PS00211">
    <property type="entry name" value="ABC_TRANSPORTER_1"/>
    <property type="match status" value="1"/>
</dbReference>
<keyword evidence="3" id="KW-0547">Nucleotide-binding</keyword>
<dbReference type="Pfam" id="PF00005">
    <property type="entry name" value="ABC_tran"/>
    <property type="match status" value="1"/>
</dbReference>
<gene>
    <name evidence="6" type="ORF">ABID52_000317</name>
</gene>
<evidence type="ECO:0000313" key="6">
    <source>
        <dbReference type="EMBL" id="MET3726736.1"/>
    </source>
</evidence>
<evidence type="ECO:0000256" key="3">
    <source>
        <dbReference type="ARBA" id="ARBA00022741"/>
    </source>
</evidence>
<organism evidence="6 7">
    <name type="scientific">Fictibacillus halophilus</name>
    <dbReference type="NCBI Taxonomy" id="1610490"/>
    <lineage>
        <taxon>Bacteria</taxon>
        <taxon>Bacillati</taxon>
        <taxon>Bacillota</taxon>
        <taxon>Bacilli</taxon>
        <taxon>Bacillales</taxon>
        <taxon>Fictibacillaceae</taxon>
        <taxon>Fictibacillus</taxon>
    </lineage>
</organism>
<accession>A0ABV2LEH6</accession>
<proteinExistence type="inferred from homology"/>
<sequence length="324" mass="36165">MIGGIGERMTTHTLELKNLTKKIKGKTIVDDLSFSVREGEIFGLLGPNGAGKTTTIRMIVGLISITDGDVLINGDNLRGNFEKAMERVGAIVENPQLYDYMTGYKNLMQYARIMPDVTKERIDEVIELVDLKYAINDKVKTYSLGMRQRLGVAQALLHKPNVLILDEPTNGLDPQGIYDLRNYLRLLANNGTSVIVSSHMLAEMQMMCDRVAIIQHGKLVRIDEILNQENEADVKVHFQIEGDVAQAKQVLLNLNEDLNVTESGQELIVQTADVRFIAEMNKQLVLAGVLVVGIQRKTKTLEERFLEMTKKGGDLNEMAVPVNE</sequence>
<protein>
    <submittedName>
        <fullName evidence="6">ABC-2 type transport system ATP-binding protein</fullName>
    </submittedName>
</protein>
<evidence type="ECO:0000256" key="2">
    <source>
        <dbReference type="ARBA" id="ARBA00022448"/>
    </source>
</evidence>
<evidence type="ECO:0000313" key="7">
    <source>
        <dbReference type="Proteomes" id="UP001549097"/>
    </source>
</evidence>
<dbReference type="SMART" id="SM00382">
    <property type="entry name" value="AAA"/>
    <property type="match status" value="1"/>
</dbReference>
<evidence type="ECO:0000256" key="4">
    <source>
        <dbReference type="ARBA" id="ARBA00022840"/>
    </source>
</evidence>
<reference evidence="6 7" key="1">
    <citation type="submission" date="2024-06" db="EMBL/GenBank/DDBJ databases">
        <title>Genomic Encyclopedia of Type Strains, Phase IV (KMG-IV): sequencing the most valuable type-strain genomes for metagenomic binning, comparative biology and taxonomic classification.</title>
        <authorList>
            <person name="Goeker M."/>
        </authorList>
    </citation>
    <scope>NUCLEOTIDE SEQUENCE [LARGE SCALE GENOMIC DNA]</scope>
    <source>
        <strain evidence="6 7">DSM 100124</strain>
    </source>
</reference>
<keyword evidence="7" id="KW-1185">Reference proteome</keyword>
<dbReference type="Gene3D" id="3.40.50.300">
    <property type="entry name" value="P-loop containing nucleotide triphosphate hydrolases"/>
    <property type="match status" value="1"/>
</dbReference>
<evidence type="ECO:0000256" key="1">
    <source>
        <dbReference type="ARBA" id="ARBA00005417"/>
    </source>
</evidence>
<dbReference type="Proteomes" id="UP001549097">
    <property type="component" value="Unassembled WGS sequence"/>
</dbReference>
<evidence type="ECO:0000259" key="5">
    <source>
        <dbReference type="PROSITE" id="PS50893"/>
    </source>
</evidence>
<feature type="domain" description="ABC transporter" evidence="5">
    <location>
        <begin position="14"/>
        <end position="241"/>
    </location>
</feature>
<comment type="caution">
    <text evidence="6">The sequence shown here is derived from an EMBL/GenBank/DDBJ whole genome shotgun (WGS) entry which is preliminary data.</text>
</comment>
<dbReference type="PANTHER" id="PTHR43335">
    <property type="entry name" value="ABC TRANSPORTER, ATP-BINDING PROTEIN"/>
    <property type="match status" value="1"/>
</dbReference>
<dbReference type="GO" id="GO:0005524">
    <property type="term" value="F:ATP binding"/>
    <property type="evidence" value="ECO:0007669"/>
    <property type="project" value="UniProtKB-KW"/>
</dbReference>
<dbReference type="InterPro" id="IPR027417">
    <property type="entry name" value="P-loop_NTPase"/>
</dbReference>
<dbReference type="PROSITE" id="PS50893">
    <property type="entry name" value="ABC_TRANSPORTER_2"/>
    <property type="match status" value="1"/>
</dbReference>
<keyword evidence="4 6" id="KW-0067">ATP-binding</keyword>
<dbReference type="InterPro" id="IPR003439">
    <property type="entry name" value="ABC_transporter-like_ATP-bd"/>
</dbReference>
<dbReference type="PANTHER" id="PTHR43335:SF4">
    <property type="entry name" value="ABC TRANSPORTER, ATP-BINDING PROTEIN"/>
    <property type="match status" value="1"/>
</dbReference>
<dbReference type="InterPro" id="IPR003593">
    <property type="entry name" value="AAA+_ATPase"/>
</dbReference>
<dbReference type="InterPro" id="IPR017871">
    <property type="entry name" value="ABC_transporter-like_CS"/>
</dbReference>
<name>A0ABV2LEH6_9BACL</name>